<evidence type="ECO:0000313" key="2">
    <source>
        <dbReference type="Proteomes" id="UP000308600"/>
    </source>
</evidence>
<evidence type="ECO:0000313" key="1">
    <source>
        <dbReference type="EMBL" id="TFK64485.1"/>
    </source>
</evidence>
<name>A0ACD3AFQ1_9AGAR</name>
<sequence>MGSRKRTPSTSFDWTISRQQLSKLGPASSNGVPSSLFLAYKFPTQAPRVTPIRKRIHSNGSAETAWAALAHSAPAKEVMLRTHGVVEIAAKLWIIQEDDEEDDEEREAKIFARIFLLKVLSSKKGDVGVADRIATAGDVTTIAKTALDRLTNATKSPQFVTEWYYCIEILIFIIRFCATPRPEILEAFLAEGAVAVFVKFLIRIASLANEHYPDHVDRAPNFKCLLLYPVMFLHECLEATDGFKPIVQALDAGLLTAFVECSPLYAELEDGEYAVISTIITKIIPKYLAYIVVLQKVETTLKGLERTERFCSLRRTRAWEDFKTFARLTGERTLVMEFSRTKQKSSAICNNLQCTKRDVRNNFRKCAGCGNMLYCSKECQITHWKEAHKKSCASKVDKTLREEIPLLPPRDLHYMQTLNIRVAQKSLLELKALAATEFPLTPLDDLMVFIDYSVVPPTFSLVVRSEWNKKAPGVFSWPKNLFRPELEPETWTIITGVIAHGTGTKLAMGAVSGNLWSFPHPKTRDEKDRMDVEAEARMREYCGL</sequence>
<keyword evidence="2" id="KW-1185">Reference proteome</keyword>
<dbReference type="EMBL" id="ML208472">
    <property type="protein sequence ID" value="TFK64485.1"/>
    <property type="molecule type" value="Genomic_DNA"/>
</dbReference>
<proteinExistence type="predicted"/>
<dbReference type="Proteomes" id="UP000308600">
    <property type="component" value="Unassembled WGS sequence"/>
</dbReference>
<organism evidence="1 2">
    <name type="scientific">Pluteus cervinus</name>
    <dbReference type="NCBI Taxonomy" id="181527"/>
    <lineage>
        <taxon>Eukaryota</taxon>
        <taxon>Fungi</taxon>
        <taxon>Dikarya</taxon>
        <taxon>Basidiomycota</taxon>
        <taxon>Agaricomycotina</taxon>
        <taxon>Agaricomycetes</taxon>
        <taxon>Agaricomycetidae</taxon>
        <taxon>Agaricales</taxon>
        <taxon>Pluteineae</taxon>
        <taxon>Pluteaceae</taxon>
        <taxon>Pluteus</taxon>
    </lineage>
</organism>
<reference evidence="1 2" key="1">
    <citation type="journal article" date="2019" name="Nat. Ecol. Evol.">
        <title>Megaphylogeny resolves global patterns of mushroom evolution.</title>
        <authorList>
            <person name="Varga T."/>
            <person name="Krizsan K."/>
            <person name="Foldi C."/>
            <person name="Dima B."/>
            <person name="Sanchez-Garcia M."/>
            <person name="Sanchez-Ramirez S."/>
            <person name="Szollosi G.J."/>
            <person name="Szarkandi J.G."/>
            <person name="Papp V."/>
            <person name="Albert L."/>
            <person name="Andreopoulos W."/>
            <person name="Angelini C."/>
            <person name="Antonin V."/>
            <person name="Barry K.W."/>
            <person name="Bougher N.L."/>
            <person name="Buchanan P."/>
            <person name="Buyck B."/>
            <person name="Bense V."/>
            <person name="Catcheside P."/>
            <person name="Chovatia M."/>
            <person name="Cooper J."/>
            <person name="Damon W."/>
            <person name="Desjardin D."/>
            <person name="Finy P."/>
            <person name="Geml J."/>
            <person name="Haridas S."/>
            <person name="Hughes K."/>
            <person name="Justo A."/>
            <person name="Karasinski D."/>
            <person name="Kautmanova I."/>
            <person name="Kiss B."/>
            <person name="Kocsube S."/>
            <person name="Kotiranta H."/>
            <person name="LaButti K.M."/>
            <person name="Lechner B.E."/>
            <person name="Liimatainen K."/>
            <person name="Lipzen A."/>
            <person name="Lukacs Z."/>
            <person name="Mihaltcheva S."/>
            <person name="Morgado L.N."/>
            <person name="Niskanen T."/>
            <person name="Noordeloos M.E."/>
            <person name="Ohm R.A."/>
            <person name="Ortiz-Santana B."/>
            <person name="Ovrebo C."/>
            <person name="Racz N."/>
            <person name="Riley R."/>
            <person name="Savchenko A."/>
            <person name="Shiryaev A."/>
            <person name="Soop K."/>
            <person name="Spirin V."/>
            <person name="Szebenyi C."/>
            <person name="Tomsovsky M."/>
            <person name="Tulloss R.E."/>
            <person name="Uehling J."/>
            <person name="Grigoriev I.V."/>
            <person name="Vagvolgyi C."/>
            <person name="Papp T."/>
            <person name="Martin F.M."/>
            <person name="Miettinen O."/>
            <person name="Hibbett D.S."/>
            <person name="Nagy L.G."/>
        </authorList>
    </citation>
    <scope>NUCLEOTIDE SEQUENCE [LARGE SCALE GENOMIC DNA]</scope>
    <source>
        <strain evidence="1 2">NL-1719</strain>
    </source>
</reference>
<gene>
    <name evidence="1" type="ORF">BDN72DRAFT_861320</name>
</gene>
<accession>A0ACD3AFQ1</accession>
<protein>
    <submittedName>
        <fullName evidence="1">Uncharacterized protein</fullName>
    </submittedName>
</protein>